<gene>
    <name evidence="14" type="primary">ATP8</name>
</gene>
<evidence type="ECO:0000256" key="3">
    <source>
        <dbReference type="ARBA" id="ARBA00011291"/>
    </source>
</evidence>
<keyword evidence="9 12" id="KW-0406">Ion transport</keyword>
<accession>J9PHS0</accession>
<dbReference type="GO" id="GO:0031966">
    <property type="term" value="C:mitochondrial membrane"/>
    <property type="evidence" value="ECO:0007669"/>
    <property type="project" value="UniProtKB-SubCell"/>
</dbReference>
<keyword evidence="6 12" id="KW-0812">Transmembrane</keyword>
<evidence type="ECO:0000256" key="2">
    <source>
        <dbReference type="ARBA" id="ARBA00008892"/>
    </source>
</evidence>
<protein>
    <recommendedName>
        <fullName evidence="12">ATP synthase complex subunit 8</fullName>
    </recommendedName>
</protein>
<evidence type="ECO:0000256" key="1">
    <source>
        <dbReference type="ARBA" id="ARBA00004304"/>
    </source>
</evidence>
<evidence type="ECO:0000256" key="12">
    <source>
        <dbReference type="RuleBase" id="RU003661"/>
    </source>
</evidence>
<evidence type="ECO:0000256" key="6">
    <source>
        <dbReference type="ARBA" id="ARBA00022692"/>
    </source>
</evidence>
<evidence type="ECO:0000256" key="7">
    <source>
        <dbReference type="ARBA" id="ARBA00022781"/>
    </source>
</evidence>
<dbReference type="Pfam" id="PF00895">
    <property type="entry name" value="ATP-synt_8"/>
    <property type="match status" value="1"/>
</dbReference>
<dbReference type="InterPro" id="IPR001421">
    <property type="entry name" value="ATP8_metazoa"/>
</dbReference>
<keyword evidence="5 12" id="KW-0138">CF(0)</keyword>
<keyword evidence="8 13" id="KW-1133">Transmembrane helix</keyword>
<keyword evidence="11 13" id="KW-0472">Membrane</keyword>
<keyword evidence="10 12" id="KW-0496">Mitochondrion</keyword>
<name>J9PHS0_9CUCU</name>
<evidence type="ECO:0000256" key="13">
    <source>
        <dbReference type="SAM" id="Phobius"/>
    </source>
</evidence>
<evidence type="ECO:0000313" key="14">
    <source>
        <dbReference type="EMBL" id="AEP27595.1"/>
    </source>
</evidence>
<proteinExistence type="inferred from homology"/>
<comment type="subunit">
    <text evidence="3">F-type ATPases have 2 components, CF(1) - the catalytic core - and CF(0) - the membrane proton channel.</text>
</comment>
<evidence type="ECO:0000256" key="4">
    <source>
        <dbReference type="ARBA" id="ARBA00022448"/>
    </source>
</evidence>
<evidence type="ECO:0000256" key="10">
    <source>
        <dbReference type="ARBA" id="ARBA00023128"/>
    </source>
</evidence>
<dbReference type="AlphaFoldDB" id="J9PHS0"/>
<evidence type="ECO:0000256" key="5">
    <source>
        <dbReference type="ARBA" id="ARBA00022547"/>
    </source>
</evidence>
<feature type="transmembrane region" description="Helical" evidence="13">
    <location>
        <begin position="12"/>
        <end position="33"/>
    </location>
</feature>
<dbReference type="GO" id="GO:0045259">
    <property type="term" value="C:proton-transporting ATP synthase complex"/>
    <property type="evidence" value="ECO:0007669"/>
    <property type="project" value="UniProtKB-KW"/>
</dbReference>
<organism evidence="14">
    <name type="scientific">Kyklioacalles aubei</name>
    <dbReference type="NCBI Taxonomy" id="501594"/>
    <lineage>
        <taxon>Eukaryota</taxon>
        <taxon>Metazoa</taxon>
        <taxon>Ecdysozoa</taxon>
        <taxon>Arthropoda</taxon>
        <taxon>Hexapoda</taxon>
        <taxon>Insecta</taxon>
        <taxon>Pterygota</taxon>
        <taxon>Neoptera</taxon>
        <taxon>Endopterygota</taxon>
        <taxon>Coleoptera</taxon>
        <taxon>Polyphaga</taxon>
        <taxon>Cucujiformia</taxon>
        <taxon>Curculionidae</taxon>
        <taxon>Cryptorhynchinae</taxon>
        <taxon>Kyklioacalles</taxon>
    </lineage>
</organism>
<keyword evidence="4 12" id="KW-0813">Transport</keyword>
<reference evidence="14" key="2">
    <citation type="journal article" date="2013" name="Mol. Phylogenet. Evol.">
        <title>Mitogenome sequences stabilize the phylogenetics of weevils (Curculionoidea) and establish the monophyly of larval ectophagy.</title>
        <authorList>
            <person name="Haran J."/>
            <person name="Timmermans M.J."/>
            <person name="Vogler A.P."/>
        </authorList>
    </citation>
    <scope>NUCLEOTIDE SEQUENCE</scope>
</reference>
<geneLocation type="mitochondrion" evidence="14"/>
<comment type="similarity">
    <text evidence="2 12">Belongs to the ATPase protein 8 family.</text>
</comment>
<dbReference type="EMBL" id="JN163957">
    <property type="protein sequence ID" value="AEP27595.1"/>
    <property type="molecule type" value="Genomic_DNA"/>
</dbReference>
<sequence>MPQMAPLNWTLTYWYFICLFFISIIMNYYMFMYNPKNKILLKKNKMNWKW</sequence>
<evidence type="ECO:0000256" key="11">
    <source>
        <dbReference type="ARBA" id="ARBA00023136"/>
    </source>
</evidence>
<reference evidence="14" key="1">
    <citation type="submission" date="2011-06" db="EMBL/GenBank/DDBJ databases">
        <authorList>
            <person name="Haran J.M."/>
            <person name="Timmermans M.J.T.N."/>
            <person name="Vogler A.P."/>
        </authorList>
    </citation>
    <scope>NUCLEOTIDE SEQUENCE</scope>
</reference>
<evidence type="ECO:0000256" key="9">
    <source>
        <dbReference type="ARBA" id="ARBA00023065"/>
    </source>
</evidence>
<evidence type="ECO:0000256" key="8">
    <source>
        <dbReference type="ARBA" id="ARBA00022989"/>
    </source>
</evidence>
<keyword evidence="7 12" id="KW-0375">Hydrogen ion transport</keyword>
<dbReference type="GO" id="GO:0015078">
    <property type="term" value="F:proton transmembrane transporter activity"/>
    <property type="evidence" value="ECO:0007669"/>
    <property type="project" value="InterPro"/>
</dbReference>
<dbReference type="GO" id="GO:0015986">
    <property type="term" value="P:proton motive force-driven ATP synthesis"/>
    <property type="evidence" value="ECO:0007669"/>
    <property type="project" value="InterPro"/>
</dbReference>
<comment type="subcellular location">
    <subcellularLocation>
        <location evidence="1 12">Mitochondrion membrane</location>
        <topology evidence="1 12">Single-pass membrane protein</topology>
    </subcellularLocation>
</comment>